<keyword evidence="1" id="KW-0732">Signal</keyword>
<dbReference type="EMBL" id="JAUEPU010000136">
    <property type="protein sequence ID" value="KAK0476276.1"/>
    <property type="molecule type" value="Genomic_DNA"/>
</dbReference>
<protein>
    <recommendedName>
        <fullName evidence="4">Secreted protein</fullName>
    </recommendedName>
</protein>
<dbReference type="Proteomes" id="UP001175228">
    <property type="component" value="Unassembled WGS sequence"/>
</dbReference>
<accession>A0AA39TAK3</accession>
<gene>
    <name evidence="2" type="ORF">EDD18DRAFT_168735</name>
</gene>
<name>A0AA39TAK3_9AGAR</name>
<evidence type="ECO:0000256" key="1">
    <source>
        <dbReference type="SAM" id="SignalP"/>
    </source>
</evidence>
<evidence type="ECO:0000313" key="3">
    <source>
        <dbReference type="Proteomes" id="UP001175228"/>
    </source>
</evidence>
<comment type="caution">
    <text evidence="2">The sequence shown here is derived from an EMBL/GenBank/DDBJ whole genome shotgun (WGS) entry which is preliminary data.</text>
</comment>
<sequence length="79" mass="9384">MCCSFLCACFRLVPACRVYEVWPPTLCTQGRCVSAQYLPYMHILLASRPPAVWWIRIRVFHIQALEYTQLVFVQVMFRR</sequence>
<feature type="chain" id="PRO_5041338967" description="Secreted protein" evidence="1">
    <location>
        <begin position="16"/>
        <end position="79"/>
    </location>
</feature>
<evidence type="ECO:0000313" key="2">
    <source>
        <dbReference type="EMBL" id="KAK0476276.1"/>
    </source>
</evidence>
<keyword evidence="3" id="KW-1185">Reference proteome</keyword>
<reference evidence="2" key="1">
    <citation type="submission" date="2023-06" db="EMBL/GenBank/DDBJ databases">
        <authorList>
            <consortium name="Lawrence Berkeley National Laboratory"/>
            <person name="Ahrendt S."/>
            <person name="Sahu N."/>
            <person name="Indic B."/>
            <person name="Wong-Bajracharya J."/>
            <person name="Merenyi Z."/>
            <person name="Ke H.-M."/>
            <person name="Monk M."/>
            <person name="Kocsube S."/>
            <person name="Drula E."/>
            <person name="Lipzen A."/>
            <person name="Balint B."/>
            <person name="Henrissat B."/>
            <person name="Andreopoulos B."/>
            <person name="Martin F.M."/>
            <person name="Harder C.B."/>
            <person name="Rigling D."/>
            <person name="Ford K.L."/>
            <person name="Foster G.D."/>
            <person name="Pangilinan J."/>
            <person name="Papanicolaou A."/>
            <person name="Barry K."/>
            <person name="LaButti K."/>
            <person name="Viragh M."/>
            <person name="Koriabine M."/>
            <person name="Yan M."/>
            <person name="Riley R."/>
            <person name="Champramary S."/>
            <person name="Plett K.L."/>
            <person name="Tsai I.J."/>
            <person name="Slot J."/>
            <person name="Sipos G."/>
            <person name="Plett J."/>
            <person name="Nagy L.G."/>
            <person name="Grigoriev I.V."/>
        </authorList>
    </citation>
    <scope>NUCLEOTIDE SEQUENCE</scope>
    <source>
        <strain evidence="2">HWK02</strain>
    </source>
</reference>
<proteinExistence type="predicted"/>
<organism evidence="2 3">
    <name type="scientific">Armillaria luteobubalina</name>
    <dbReference type="NCBI Taxonomy" id="153913"/>
    <lineage>
        <taxon>Eukaryota</taxon>
        <taxon>Fungi</taxon>
        <taxon>Dikarya</taxon>
        <taxon>Basidiomycota</taxon>
        <taxon>Agaricomycotina</taxon>
        <taxon>Agaricomycetes</taxon>
        <taxon>Agaricomycetidae</taxon>
        <taxon>Agaricales</taxon>
        <taxon>Marasmiineae</taxon>
        <taxon>Physalacriaceae</taxon>
        <taxon>Armillaria</taxon>
    </lineage>
</organism>
<evidence type="ECO:0008006" key="4">
    <source>
        <dbReference type="Google" id="ProtNLM"/>
    </source>
</evidence>
<dbReference type="AlphaFoldDB" id="A0AA39TAK3"/>
<feature type="signal peptide" evidence="1">
    <location>
        <begin position="1"/>
        <end position="15"/>
    </location>
</feature>